<evidence type="ECO:0000313" key="2">
    <source>
        <dbReference type="EMBL" id="DAD78725.1"/>
    </source>
</evidence>
<sequence>MAIKHTSWPVRPNKEEKKPEEEKQEIKIEKEEIPIIATQPKKR</sequence>
<evidence type="ECO:0000256" key="1">
    <source>
        <dbReference type="SAM" id="MobiDB-lite"/>
    </source>
</evidence>
<proteinExistence type="predicted"/>
<dbReference type="EMBL" id="BK014849">
    <property type="protein sequence ID" value="DAD78725.1"/>
    <property type="molecule type" value="Genomic_DNA"/>
</dbReference>
<feature type="region of interest" description="Disordered" evidence="1">
    <location>
        <begin position="1"/>
        <end position="43"/>
    </location>
</feature>
<accession>A0A8S5M8V3</accession>
<organism evidence="2">
    <name type="scientific">Siphoviridae sp. ctB3v5</name>
    <dbReference type="NCBI Taxonomy" id="2826186"/>
    <lineage>
        <taxon>Viruses</taxon>
        <taxon>Duplodnaviria</taxon>
        <taxon>Heunggongvirae</taxon>
        <taxon>Uroviricota</taxon>
        <taxon>Caudoviricetes</taxon>
    </lineage>
</organism>
<name>A0A8S5M8V3_9CAUD</name>
<reference evidence="2" key="1">
    <citation type="journal article" date="2021" name="Proc. Natl. Acad. Sci. U.S.A.">
        <title>A Catalog of Tens of Thousands of Viruses from Human Metagenomes Reveals Hidden Associations with Chronic Diseases.</title>
        <authorList>
            <person name="Tisza M.J."/>
            <person name="Buck C.B."/>
        </authorList>
    </citation>
    <scope>NUCLEOTIDE SEQUENCE</scope>
    <source>
        <strain evidence="2">CtB3v5</strain>
    </source>
</reference>
<feature type="compositionally biased region" description="Basic and acidic residues" evidence="1">
    <location>
        <begin position="12"/>
        <end position="33"/>
    </location>
</feature>
<protein>
    <submittedName>
        <fullName evidence="2">Uncharacterized protein</fullName>
    </submittedName>
</protein>